<feature type="disulfide bond" evidence="16">
    <location>
        <begin position="49"/>
        <end position="58"/>
    </location>
</feature>
<dbReference type="GO" id="GO:0006487">
    <property type="term" value="P:protein N-linked glycosylation"/>
    <property type="evidence" value="ECO:0007669"/>
    <property type="project" value="TreeGrafter"/>
</dbReference>
<dbReference type="PANTHER" id="PTHR12871">
    <property type="entry name" value="BETA-1,2-N-ACETYLGLUCOSAMINYLTRANSFERASE II"/>
    <property type="match status" value="1"/>
</dbReference>
<keyword evidence="18" id="KW-1185">Reference proteome</keyword>
<keyword evidence="13" id="KW-0325">Glycoprotein</keyword>
<dbReference type="Pfam" id="PF05060">
    <property type="entry name" value="MGAT2"/>
    <property type="match status" value="1"/>
</dbReference>
<dbReference type="GO" id="GO:0008455">
    <property type="term" value="F:alpha-1,6-mannosylglycoprotein 2-beta-N-acetylglucosaminyltransferase activity"/>
    <property type="evidence" value="ECO:0007669"/>
    <property type="project" value="InterPro"/>
</dbReference>
<evidence type="ECO:0000256" key="1">
    <source>
        <dbReference type="ARBA" id="ARBA00001936"/>
    </source>
</evidence>
<dbReference type="EMBL" id="SEYY01023153">
    <property type="protein sequence ID" value="KAB7495050.1"/>
    <property type="molecule type" value="Genomic_DNA"/>
</dbReference>
<sequence>MIKACQKNFCNYNDYNWDWTLQYVIASCDPQRFSMLSIKLSRVSHTGVCGIHHHRKLCNVEKEVGKIKRTLNLILPHLFPKNVNVQKIYEKPFKPKTSYGGWDDVRDQTLCLEISNGTLDSQTILNKVKNLSVISQKN</sequence>
<keyword evidence="6" id="KW-0812">Transmembrane</keyword>
<evidence type="ECO:0000256" key="8">
    <source>
        <dbReference type="ARBA" id="ARBA00022968"/>
    </source>
</evidence>
<evidence type="ECO:0008006" key="19">
    <source>
        <dbReference type="Google" id="ProtNLM"/>
    </source>
</evidence>
<evidence type="ECO:0000256" key="14">
    <source>
        <dbReference type="ARBA" id="ARBA00023211"/>
    </source>
</evidence>
<evidence type="ECO:0000256" key="5">
    <source>
        <dbReference type="ARBA" id="ARBA00022679"/>
    </source>
</evidence>
<evidence type="ECO:0000256" key="4">
    <source>
        <dbReference type="ARBA" id="ARBA00022676"/>
    </source>
</evidence>
<evidence type="ECO:0000256" key="2">
    <source>
        <dbReference type="ARBA" id="ARBA00004323"/>
    </source>
</evidence>
<evidence type="ECO:0000256" key="15">
    <source>
        <dbReference type="PIRSR" id="PIRSR607754-2"/>
    </source>
</evidence>
<comment type="caution">
    <text evidence="17">The sequence shown here is derived from an EMBL/GenBank/DDBJ whole genome shotgun (WGS) entry which is preliminary data.</text>
</comment>
<keyword evidence="7 15" id="KW-0479">Metal-binding</keyword>
<evidence type="ECO:0000256" key="13">
    <source>
        <dbReference type="ARBA" id="ARBA00023180"/>
    </source>
</evidence>
<protein>
    <recommendedName>
        <fullName evidence="19">Alpha-1,6-mannosyl-glycoprotein 2-beta-N-acetylglucosaminyltransferase</fullName>
    </recommendedName>
</protein>
<feature type="disulfide bond" evidence="16">
    <location>
        <begin position="10"/>
        <end position="111"/>
    </location>
</feature>
<dbReference type="GO" id="GO:0009312">
    <property type="term" value="P:oligosaccharide biosynthetic process"/>
    <property type="evidence" value="ECO:0007669"/>
    <property type="project" value="InterPro"/>
</dbReference>
<gene>
    <name evidence="17" type="ORF">Anas_09823</name>
</gene>
<evidence type="ECO:0000313" key="17">
    <source>
        <dbReference type="EMBL" id="KAB7495050.1"/>
    </source>
</evidence>
<keyword evidence="11" id="KW-0472">Membrane</keyword>
<evidence type="ECO:0000256" key="10">
    <source>
        <dbReference type="ARBA" id="ARBA00023034"/>
    </source>
</evidence>
<feature type="disulfide bond" evidence="16">
    <location>
        <begin position="5"/>
        <end position="28"/>
    </location>
</feature>
<keyword evidence="5" id="KW-0808">Transferase</keyword>
<keyword evidence="8" id="KW-0735">Signal-anchor</keyword>
<evidence type="ECO:0000256" key="3">
    <source>
        <dbReference type="ARBA" id="ARBA00004922"/>
    </source>
</evidence>
<accession>A0A5N5SMX0</accession>
<comment type="pathway">
    <text evidence="3">Protein modification; protein glycosylation.</text>
</comment>
<organism evidence="17 18">
    <name type="scientific">Armadillidium nasatum</name>
    <dbReference type="NCBI Taxonomy" id="96803"/>
    <lineage>
        <taxon>Eukaryota</taxon>
        <taxon>Metazoa</taxon>
        <taxon>Ecdysozoa</taxon>
        <taxon>Arthropoda</taxon>
        <taxon>Crustacea</taxon>
        <taxon>Multicrustacea</taxon>
        <taxon>Malacostraca</taxon>
        <taxon>Eumalacostraca</taxon>
        <taxon>Peracarida</taxon>
        <taxon>Isopoda</taxon>
        <taxon>Oniscidea</taxon>
        <taxon>Crinocheta</taxon>
        <taxon>Armadillidiidae</taxon>
        <taxon>Armadillidium</taxon>
    </lineage>
</organism>
<dbReference type="AlphaFoldDB" id="A0A5N5SMX0"/>
<dbReference type="OrthoDB" id="6019616at2759"/>
<keyword evidence="14 15" id="KW-0464">Manganese</keyword>
<name>A0A5N5SMX0_9CRUS</name>
<keyword evidence="10" id="KW-0333">Golgi apparatus</keyword>
<proteinExistence type="predicted"/>
<evidence type="ECO:0000256" key="12">
    <source>
        <dbReference type="ARBA" id="ARBA00023157"/>
    </source>
</evidence>
<evidence type="ECO:0000256" key="16">
    <source>
        <dbReference type="PIRSR" id="PIRSR607754-3"/>
    </source>
</evidence>
<evidence type="ECO:0000256" key="7">
    <source>
        <dbReference type="ARBA" id="ARBA00022723"/>
    </source>
</evidence>
<comment type="cofactor">
    <cofactor evidence="1 15">
        <name>Mn(2+)</name>
        <dbReference type="ChEBI" id="CHEBI:29035"/>
    </cofactor>
</comment>
<comment type="subcellular location">
    <subcellularLocation>
        <location evidence="2">Golgi apparatus membrane</location>
        <topology evidence="2">Single-pass type II membrane protein</topology>
    </subcellularLocation>
</comment>
<dbReference type="InterPro" id="IPR007754">
    <property type="entry name" value="GlcNAc_II"/>
</dbReference>
<keyword evidence="9" id="KW-1133">Transmembrane helix</keyword>
<reference evidence="17 18" key="1">
    <citation type="journal article" date="2019" name="PLoS Biol.">
        <title>Sex chromosomes control vertical transmission of feminizing Wolbachia symbionts in an isopod.</title>
        <authorList>
            <person name="Becking T."/>
            <person name="Chebbi M.A."/>
            <person name="Giraud I."/>
            <person name="Moumen B."/>
            <person name="Laverre T."/>
            <person name="Caubet Y."/>
            <person name="Peccoud J."/>
            <person name="Gilbert C."/>
            <person name="Cordaux R."/>
        </authorList>
    </citation>
    <scope>NUCLEOTIDE SEQUENCE [LARGE SCALE GENOMIC DNA]</scope>
    <source>
        <strain evidence="17">ANa2</strain>
        <tissue evidence="17">Whole body excluding digestive tract and cuticle</tissue>
    </source>
</reference>
<dbReference type="UniPathway" id="UPA00378"/>
<dbReference type="GO" id="GO:0000139">
    <property type="term" value="C:Golgi membrane"/>
    <property type="evidence" value="ECO:0007669"/>
    <property type="project" value="UniProtKB-SubCell"/>
</dbReference>
<keyword evidence="12 16" id="KW-1015">Disulfide bond</keyword>
<dbReference type="GO" id="GO:0005795">
    <property type="term" value="C:Golgi stack"/>
    <property type="evidence" value="ECO:0007669"/>
    <property type="project" value="InterPro"/>
</dbReference>
<dbReference type="GO" id="GO:0046872">
    <property type="term" value="F:metal ion binding"/>
    <property type="evidence" value="ECO:0007669"/>
    <property type="project" value="UniProtKB-KW"/>
</dbReference>
<dbReference type="PANTHER" id="PTHR12871:SF0">
    <property type="entry name" value="ALPHA-1,6-MANNOSYL-GLYCOPROTEIN 2-BETA-N-ACETYLGLUCOSAMINYLTRANSFERASE"/>
    <property type="match status" value="1"/>
</dbReference>
<feature type="binding site" evidence="15">
    <location>
        <position position="45"/>
    </location>
    <ligand>
        <name>Mn(2+)</name>
        <dbReference type="ChEBI" id="CHEBI:29035"/>
    </ligand>
</feature>
<evidence type="ECO:0000256" key="9">
    <source>
        <dbReference type="ARBA" id="ARBA00022989"/>
    </source>
</evidence>
<dbReference type="Proteomes" id="UP000326759">
    <property type="component" value="Unassembled WGS sequence"/>
</dbReference>
<keyword evidence="4" id="KW-0328">Glycosyltransferase</keyword>
<evidence type="ECO:0000256" key="6">
    <source>
        <dbReference type="ARBA" id="ARBA00022692"/>
    </source>
</evidence>
<evidence type="ECO:0000313" key="18">
    <source>
        <dbReference type="Proteomes" id="UP000326759"/>
    </source>
</evidence>
<evidence type="ECO:0000256" key="11">
    <source>
        <dbReference type="ARBA" id="ARBA00023136"/>
    </source>
</evidence>